<dbReference type="Proteomes" id="UP001185331">
    <property type="component" value="Unassembled WGS sequence"/>
</dbReference>
<keyword evidence="7 11" id="KW-0464">Manganese</keyword>
<dbReference type="GO" id="GO:0170057">
    <property type="term" value="F:RNA ligase (GTP) activity"/>
    <property type="evidence" value="ECO:0007669"/>
    <property type="project" value="UniProtKB-EC"/>
</dbReference>
<protein>
    <recommendedName>
        <fullName evidence="1">3'-phosphate/5'-hydroxy nucleic acid ligase</fullName>
        <ecNumber evidence="1">6.5.1.8</ecNumber>
    </recommendedName>
</protein>
<dbReference type="GO" id="GO:0005525">
    <property type="term" value="F:GTP binding"/>
    <property type="evidence" value="ECO:0007669"/>
    <property type="project" value="UniProtKB-KW"/>
</dbReference>
<gene>
    <name evidence="13" type="ORF">J2Y00_001694</name>
</gene>
<feature type="binding site" evidence="10">
    <location>
        <begin position="339"/>
        <end position="340"/>
    </location>
    <ligand>
        <name>GMP</name>
        <dbReference type="ChEBI" id="CHEBI:58115"/>
    </ligand>
</feature>
<dbReference type="InterPro" id="IPR001233">
    <property type="entry name" value="RtcB"/>
</dbReference>
<feature type="binding site" evidence="11">
    <location>
        <position position="339"/>
    </location>
    <ligand>
        <name>Mn(2+)</name>
        <dbReference type="ChEBI" id="CHEBI:29035"/>
        <label>2</label>
    </ligand>
</feature>
<keyword evidence="6 10" id="KW-0342">GTP-binding</keyword>
<sequence>MTQHTVNGTTLMQLGLKGKSVGLALHVIRSFEDTLDAELILEAIEDVIRRPGHYVNHEVYGPLAYELDAAGRLARAKAADTLRGTPLPYTTFGAHLIPENAHEQMRVAMRLPIDIVGGALMPDAHKGYGLPIGGVFATRGVILPYAVGVDIGCSMMQSVTTLQVTPSTFDSGELRERLITALTTLTRFGAGGTGFGEAHEVLDDADAWQNLPRELRHLRDKAAAQIGTQGGGNHFAEFGEYTSAAEPDVIHLALLSHFGSRGVGAQIANHYTKLAMKLHPHLPKEAQHLAWLDMTAEGAEYFHAMQLAGRFALAGHEILHRRLLTHLGLDTQLQVSNSHNLAWDEDGVITHRKGATPADAGRLGIIPGSMADSAWTVAGLGNPASLNSASHGAGRQLGRNQAMAALSSRPDEVEAYLTSRGVTKLGGGLDEHPLAYKRIEEVILAQADLVDIVGRFQPRIVMMANDEPKGKQPKDPSDDVNPDGE</sequence>
<evidence type="ECO:0000256" key="8">
    <source>
        <dbReference type="ARBA" id="ARBA00047746"/>
    </source>
</evidence>
<evidence type="ECO:0000313" key="13">
    <source>
        <dbReference type="EMBL" id="MDR6218131.1"/>
    </source>
</evidence>
<evidence type="ECO:0000256" key="5">
    <source>
        <dbReference type="ARBA" id="ARBA00022800"/>
    </source>
</evidence>
<keyword evidence="3 11" id="KW-0479">Metal-binding</keyword>
<feature type="active site" description="GMP-histidine intermediate" evidence="9">
    <location>
        <position position="391"/>
    </location>
</feature>
<dbReference type="GO" id="GO:0006281">
    <property type="term" value="P:DNA repair"/>
    <property type="evidence" value="ECO:0007669"/>
    <property type="project" value="TreeGrafter"/>
</dbReference>
<dbReference type="GO" id="GO:0006396">
    <property type="term" value="P:RNA processing"/>
    <property type="evidence" value="ECO:0007669"/>
    <property type="project" value="InterPro"/>
</dbReference>
<feature type="binding site" evidence="10">
    <location>
        <begin position="367"/>
        <end position="370"/>
    </location>
    <ligand>
        <name>GMP</name>
        <dbReference type="ChEBI" id="CHEBI:58115"/>
    </ligand>
</feature>
<feature type="binding site" evidence="10">
    <location>
        <begin position="391"/>
        <end position="394"/>
    </location>
    <ligand>
        <name>GMP</name>
        <dbReference type="ChEBI" id="CHEBI:58115"/>
    </ligand>
</feature>
<dbReference type="SUPFAM" id="SSF103365">
    <property type="entry name" value="Hypothetical protein PH1602"/>
    <property type="match status" value="1"/>
</dbReference>
<feature type="binding site" evidence="11">
    <location>
        <position position="150"/>
    </location>
    <ligand>
        <name>Mn(2+)</name>
        <dbReference type="ChEBI" id="CHEBI:29035"/>
        <label>1</label>
    </ligand>
</feature>
<dbReference type="EMBL" id="JAVDQK010000004">
    <property type="protein sequence ID" value="MDR6218131.1"/>
    <property type="molecule type" value="Genomic_DNA"/>
</dbReference>
<feature type="region of interest" description="Disordered" evidence="12">
    <location>
        <begin position="463"/>
        <end position="485"/>
    </location>
</feature>
<feature type="binding site" evidence="10">
    <location>
        <begin position="233"/>
        <end position="237"/>
    </location>
    <ligand>
        <name>GMP</name>
        <dbReference type="ChEBI" id="CHEBI:58115"/>
    </ligand>
</feature>
<keyword evidence="2 13" id="KW-0436">Ligase</keyword>
<dbReference type="PANTHER" id="PTHR43749">
    <property type="entry name" value="RNA-SPLICING LIGASE RTCB"/>
    <property type="match status" value="1"/>
</dbReference>
<evidence type="ECO:0000256" key="11">
    <source>
        <dbReference type="PIRSR" id="PIRSR601233-3"/>
    </source>
</evidence>
<feature type="compositionally biased region" description="Basic and acidic residues" evidence="12">
    <location>
        <begin position="466"/>
        <end position="477"/>
    </location>
</feature>
<comment type="caution">
    <text evidence="13">The sequence shown here is derived from an EMBL/GenBank/DDBJ whole genome shotgun (WGS) entry which is preliminary data.</text>
</comment>
<feature type="binding site" evidence="11">
    <location>
        <position position="257"/>
    </location>
    <ligand>
        <name>Mn(2+)</name>
        <dbReference type="ChEBI" id="CHEBI:29035"/>
        <label>2</label>
    </ligand>
</feature>
<evidence type="ECO:0000313" key="14">
    <source>
        <dbReference type="Proteomes" id="UP001185331"/>
    </source>
</evidence>
<evidence type="ECO:0000256" key="1">
    <source>
        <dbReference type="ARBA" id="ARBA00012726"/>
    </source>
</evidence>
<dbReference type="RefSeq" id="WP_309854185.1">
    <property type="nucleotide sequence ID" value="NZ_JAVDQJ010000004.1"/>
</dbReference>
<dbReference type="AlphaFoldDB" id="A0AAE3XBS1"/>
<evidence type="ECO:0000256" key="3">
    <source>
        <dbReference type="ARBA" id="ARBA00022723"/>
    </source>
</evidence>
<dbReference type="PANTHER" id="PTHR43749:SF2">
    <property type="entry name" value="RNA-SPLICING LIGASE RTCB"/>
    <property type="match status" value="1"/>
</dbReference>
<evidence type="ECO:0000256" key="10">
    <source>
        <dbReference type="PIRSR" id="PIRSR601233-2"/>
    </source>
</evidence>
<evidence type="ECO:0000256" key="12">
    <source>
        <dbReference type="SAM" id="MobiDB-lite"/>
    </source>
</evidence>
<dbReference type="InterPro" id="IPR036025">
    <property type="entry name" value="RtcB-like_sf"/>
</dbReference>
<evidence type="ECO:0000256" key="6">
    <source>
        <dbReference type="ARBA" id="ARBA00023134"/>
    </source>
</evidence>
<dbReference type="GO" id="GO:0042245">
    <property type="term" value="P:RNA repair"/>
    <property type="evidence" value="ECO:0007669"/>
    <property type="project" value="UniProtKB-KW"/>
</dbReference>
<comment type="catalytic activity">
    <reaction evidence="8">
        <text>a 3'-end 3'-phospho-ribonucleotide-RNA + a 5'-end dephospho-ribonucleoside-RNA + GTP = a ribonucleotidyl-ribonucleotide-RNA + GMP + diphosphate</text>
        <dbReference type="Rhea" id="RHEA:68076"/>
        <dbReference type="Rhea" id="RHEA-COMP:10463"/>
        <dbReference type="Rhea" id="RHEA-COMP:13936"/>
        <dbReference type="Rhea" id="RHEA-COMP:17355"/>
        <dbReference type="ChEBI" id="CHEBI:33019"/>
        <dbReference type="ChEBI" id="CHEBI:37565"/>
        <dbReference type="ChEBI" id="CHEBI:58115"/>
        <dbReference type="ChEBI" id="CHEBI:83062"/>
        <dbReference type="ChEBI" id="CHEBI:138284"/>
        <dbReference type="ChEBI" id="CHEBI:173118"/>
        <dbReference type="EC" id="6.5.1.8"/>
    </reaction>
</comment>
<evidence type="ECO:0000256" key="7">
    <source>
        <dbReference type="ARBA" id="ARBA00023211"/>
    </source>
</evidence>
<dbReference type="InterPro" id="IPR052915">
    <property type="entry name" value="RtcB-like"/>
</dbReference>
<dbReference type="Gene3D" id="3.90.1860.10">
    <property type="entry name" value="tRNA-splicing ligase RtcB"/>
    <property type="match status" value="1"/>
</dbReference>
<dbReference type="EC" id="6.5.1.8" evidence="1"/>
<dbReference type="GO" id="GO:0030145">
    <property type="term" value="F:manganese ion binding"/>
    <property type="evidence" value="ECO:0007669"/>
    <property type="project" value="TreeGrafter"/>
</dbReference>
<dbReference type="GO" id="GO:0003909">
    <property type="term" value="F:DNA ligase activity"/>
    <property type="evidence" value="ECO:0007669"/>
    <property type="project" value="TreeGrafter"/>
</dbReference>
<evidence type="ECO:0000256" key="9">
    <source>
        <dbReference type="PIRSR" id="PIRSR601233-1"/>
    </source>
</evidence>
<feature type="binding site" evidence="11">
    <location>
        <position position="234"/>
    </location>
    <ligand>
        <name>Mn(2+)</name>
        <dbReference type="ChEBI" id="CHEBI:29035"/>
        <label>1</label>
    </ligand>
</feature>
<proteinExistence type="predicted"/>
<dbReference type="Pfam" id="PF01139">
    <property type="entry name" value="RtcB"/>
    <property type="match status" value="1"/>
</dbReference>
<reference evidence="13" key="1">
    <citation type="submission" date="2023-07" db="EMBL/GenBank/DDBJ databases">
        <title>Sorghum-associated microbial communities from plants grown in Nebraska, USA.</title>
        <authorList>
            <person name="Schachtman D."/>
        </authorList>
    </citation>
    <scope>NUCLEOTIDE SEQUENCE</scope>
    <source>
        <strain evidence="13">BE330</strain>
    </source>
</reference>
<evidence type="ECO:0000256" key="4">
    <source>
        <dbReference type="ARBA" id="ARBA00022741"/>
    </source>
</evidence>
<comment type="cofactor">
    <cofactor evidence="11">
        <name>Mn(2+)</name>
        <dbReference type="ChEBI" id="CHEBI:29035"/>
    </cofactor>
    <text evidence="11">Binds 2 manganese ions per subunit.</text>
</comment>
<keyword evidence="5" id="KW-0692">RNA repair</keyword>
<organism evidence="13 14">
    <name type="scientific">Deinococcus soli</name>
    <name type="common">ex Cha et al. 2016</name>
    <dbReference type="NCBI Taxonomy" id="1309411"/>
    <lineage>
        <taxon>Bacteria</taxon>
        <taxon>Thermotogati</taxon>
        <taxon>Deinococcota</taxon>
        <taxon>Deinococci</taxon>
        <taxon>Deinococcales</taxon>
        <taxon>Deinococcaceae</taxon>
        <taxon>Deinococcus</taxon>
    </lineage>
</organism>
<evidence type="ECO:0000256" key="2">
    <source>
        <dbReference type="ARBA" id="ARBA00022598"/>
    </source>
</evidence>
<name>A0AAE3XBS1_9DEIO</name>
<keyword evidence="4 10" id="KW-0547">Nucleotide-binding</keyword>
<accession>A0AAE3XBS1</accession>